<dbReference type="SUPFAM" id="SSF48295">
    <property type="entry name" value="TrpR-like"/>
    <property type="match status" value="1"/>
</dbReference>
<dbReference type="Gene3D" id="3.40.50.300">
    <property type="entry name" value="P-loop containing nucleotide triphosphate hydrolases"/>
    <property type="match status" value="1"/>
</dbReference>
<evidence type="ECO:0000256" key="5">
    <source>
        <dbReference type="ARBA" id="ARBA00022840"/>
    </source>
</evidence>
<dbReference type="PROSITE" id="PS01008">
    <property type="entry name" value="DNAA"/>
    <property type="match status" value="1"/>
</dbReference>
<dbReference type="CDD" id="cd00009">
    <property type="entry name" value="AAA"/>
    <property type="match status" value="1"/>
</dbReference>
<feature type="region of interest" description="Disordered" evidence="12">
    <location>
        <begin position="81"/>
        <end position="134"/>
    </location>
</feature>
<dbReference type="Proteomes" id="UP000660083">
    <property type="component" value="Unassembled WGS sequence"/>
</dbReference>
<dbReference type="InterPro" id="IPR027417">
    <property type="entry name" value="P-loop_NTPase"/>
</dbReference>
<dbReference type="InterPro" id="IPR001957">
    <property type="entry name" value="Chromosome_initiator_DnaA"/>
</dbReference>
<keyword evidence="6 8" id="KW-0446">Lipid-binding</keyword>
<evidence type="ECO:0000259" key="14">
    <source>
        <dbReference type="SMART" id="SM00760"/>
    </source>
</evidence>
<feature type="binding site" evidence="8">
    <location>
        <position position="187"/>
    </location>
    <ligand>
        <name>ATP</name>
        <dbReference type="ChEBI" id="CHEBI:30616"/>
    </ligand>
</feature>
<evidence type="ECO:0000256" key="1">
    <source>
        <dbReference type="ARBA" id="ARBA00006583"/>
    </source>
</evidence>
<reference evidence="15" key="1">
    <citation type="submission" date="2020-12" db="EMBL/GenBank/DDBJ databases">
        <authorList>
            <person name="Chopjitt P."/>
        </authorList>
    </citation>
    <scope>NUCLEOTIDE SEQUENCE</scope>
    <source>
        <strain evidence="15">AP1</strain>
    </source>
</reference>
<sequence length="476" mass="53371">MLWTDCLTRLRQELSDNVFAMWIRPLVAEEVEGTLRLYAPNPYWTRYIQENHLELISILAEQLSEGRVRQVEILVDSRPGSILSSGEQPATTTAALQTAPQQSIKVKKEPDSISSSPTTISSSPTTNSVVNPKTPKKKLLNPQFTFSLFVEGRSNQMAAETCRKVLTQLGASQHNPLFLYGPTGLGKTHLMQAVGNALLQAKPNARVMYMTSESFVQDFVSSLQKGKVEEFKKNCRSLDLLLVDDIHLLAGKEASLVEFFYTFNALLDESKQIILTSDRYPKELTELDPRLVSRFSWGLSVGVEPPDIETRIEILLKKAENSGVDLPRNCALFIAQQVVANVRELEGALNKVVAISRFKGAPIDLDVVRESLKDVLAIRARTISVENIQRVVSEYFRIPLKELVGPKRTRIYARPRQLAMGLARELTGDSFPEIGMAFGGRDHSTVMHACEKVVSLREEDPIFDEDYKNLLRLLQS</sequence>
<comment type="caution">
    <text evidence="15">The sequence shown here is derived from an EMBL/GenBank/DDBJ whole genome shotgun (WGS) entry which is preliminary data.</text>
</comment>
<keyword evidence="7 8" id="KW-0238">DNA-binding</keyword>
<dbReference type="CDD" id="cd06571">
    <property type="entry name" value="Bac_DnaA_C"/>
    <property type="match status" value="1"/>
</dbReference>
<dbReference type="InterPro" id="IPR024633">
    <property type="entry name" value="DnaA_N_dom"/>
</dbReference>
<dbReference type="FunFam" id="1.10.8.60:FF:000003">
    <property type="entry name" value="Chromosomal replication initiator protein DnaA"/>
    <property type="match status" value="1"/>
</dbReference>
<dbReference type="HAMAP" id="MF_00377">
    <property type="entry name" value="DnaA_bact"/>
    <property type="match status" value="1"/>
</dbReference>
<evidence type="ECO:0000256" key="6">
    <source>
        <dbReference type="ARBA" id="ARBA00023121"/>
    </source>
</evidence>
<feature type="binding site" evidence="8">
    <location>
        <position position="186"/>
    </location>
    <ligand>
        <name>ATP</name>
        <dbReference type="ChEBI" id="CHEBI:30616"/>
    </ligand>
</feature>
<keyword evidence="4 8" id="KW-0547">Nucleotide-binding</keyword>
<dbReference type="EMBL" id="JAEFCT010000022">
    <property type="protein sequence ID" value="MBK1446542.1"/>
    <property type="molecule type" value="Genomic_DNA"/>
</dbReference>
<evidence type="ECO:0000256" key="7">
    <source>
        <dbReference type="ARBA" id="ARBA00023125"/>
    </source>
</evidence>
<name>A0A241Y228_ACIPI</name>
<dbReference type="Gene3D" id="1.10.1750.10">
    <property type="match status" value="1"/>
</dbReference>
<dbReference type="SUPFAM" id="SSF52540">
    <property type="entry name" value="P-loop containing nucleoside triphosphate hydrolases"/>
    <property type="match status" value="1"/>
</dbReference>
<dbReference type="GO" id="GO:0005886">
    <property type="term" value="C:plasma membrane"/>
    <property type="evidence" value="ECO:0007669"/>
    <property type="project" value="TreeGrafter"/>
</dbReference>
<feature type="domain" description="AAA+ ATPase" evidence="13">
    <location>
        <begin position="173"/>
        <end position="303"/>
    </location>
</feature>
<evidence type="ECO:0000256" key="2">
    <source>
        <dbReference type="ARBA" id="ARBA00022490"/>
    </source>
</evidence>
<keyword evidence="3 8" id="KW-0235">DNA replication</keyword>
<accession>A0A241Y228</accession>
<dbReference type="GO" id="GO:0005737">
    <property type="term" value="C:cytoplasm"/>
    <property type="evidence" value="ECO:0007669"/>
    <property type="project" value="UniProtKB-SubCell"/>
</dbReference>
<dbReference type="Pfam" id="PF00308">
    <property type="entry name" value="Bac_DnaA"/>
    <property type="match status" value="1"/>
</dbReference>
<dbReference type="GO" id="GO:0006275">
    <property type="term" value="P:regulation of DNA replication"/>
    <property type="evidence" value="ECO:0007669"/>
    <property type="project" value="UniProtKB-UniRule"/>
</dbReference>
<comment type="domain">
    <text evidence="8">Domain I is involved in oligomerization and binding regulators, domain II is flexibile and of varying length in different bacteria, domain III forms the AAA+ region, while domain IV binds dsDNA.</text>
</comment>
<dbReference type="GO" id="GO:0005524">
    <property type="term" value="F:ATP binding"/>
    <property type="evidence" value="ECO:0007669"/>
    <property type="project" value="UniProtKB-UniRule"/>
</dbReference>
<evidence type="ECO:0000256" key="3">
    <source>
        <dbReference type="ARBA" id="ARBA00022705"/>
    </source>
</evidence>
<dbReference type="InterPro" id="IPR010921">
    <property type="entry name" value="Trp_repressor/repl_initiator"/>
</dbReference>
<dbReference type="InterPro" id="IPR038454">
    <property type="entry name" value="DnaA_N_sf"/>
</dbReference>
<dbReference type="PANTHER" id="PTHR30050">
    <property type="entry name" value="CHROMOSOMAL REPLICATION INITIATOR PROTEIN DNAA"/>
    <property type="match status" value="1"/>
</dbReference>
<dbReference type="InterPro" id="IPR003593">
    <property type="entry name" value="AAA+_ATPase"/>
</dbReference>
<evidence type="ECO:0000256" key="11">
    <source>
        <dbReference type="RuleBase" id="RU004227"/>
    </source>
</evidence>
<evidence type="ECO:0000256" key="4">
    <source>
        <dbReference type="ARBA" id="ARBA00022741"/>
    </source>
</evidence>
<evidence type="ECO:0000256" key="10">
    <source>
        <dbReference type="RuleBase" id="RU000577"/>
    </source>
</evidence>
<feature type="domain" description="Chromosomal replication initiator DnaA C-terminal" evidence="14">
    <location>
        <begin position="384"/>
        <end position="453"/>
    </location>
</feature>
<proteinExistence type="inferred from homology"/>
<feature type="binding site" evidence="8">
    <location>
        <position position="188"/>
    </location>
    <ligand>
        <name>ATP</name>
        <dbReference type="ChEBI" id="CHEBI:30616"/>
    </ligand>
</feature>
<dbReference type="GO" id="GO:0008289">
    <property type="term" value="F:lipid binding"/>
    <property type="evidence" value="ECO:0007669"/>
    <property type="project" value="UniProtKB-KW"/>
</dbReference>
<comment type="similarity">
    <text evidence="1 8 11">Belongs to the DnaA family.</text>
</comment>
<dbReference type="AlphaFoldDB" id="A0A241Y228"/>
<feature type="region of interest" description="Domain I, interacts with DnaA modulators" evidence="8">
    <location>
        <begin position="1"/>
        <end position="115"/>
    </location>
</feature>
<dbReference type="FunFam" id="3.40.50.300:FF:000668">
    <property type="entry name" value="Chromosomal replication initiator protein DnaA"/>
    <property type="match status" value="1"/>
</dbReference>
<keyword evidence="2 8" id="KW-0963">Cytoplasm</keyword>
<dbReference type="Gene3D" id="1.10.8.60">
    <property type="match status" value="1"/>
</dbReference>
<dbReference type="GO" id="GO:0003688">
    <property type="term" value="F:DNA replication origin binding"/>
    <property type="evidence" value="ECO:0007669"/>
    <property type="project" value="UniProtKB-UniRule"/>
</dbReference>
<evidence type="ECO:0000256" key="8">
    <source>
        <dbReference type="HAMAP-Rule" id="MF_00377"/>
    </source>
</evidence>
<evidence type="ECO:0000256" key="12">
    <source>
        <dbReference type="SAM" id="MobiDB-lite"/>
    </source>
</evidence>
<dbReference type="SMART" id="SM00382">
    <property type="entry name" value="AAA"/>
    <property type="match status" value="1"/>
</dbReference>
<evidence type="ECO:0000256" key="9">
    <source>
        <dbReference type="NCBIfam" id="TIGR00362"/>
    </source>
</evidence>
<dbReference type="SMART" id="SM00760">
    <property type="entry name" value="Bac_DnaA_C"/>
    <property type="match status" value="1"/>
</dbReference>
<comment type="caution">
    <text evidence="8">Lacks conserved residue(s) required for the propagation of feature annotation.</text>
</comment>
<feature type="region of interest" description="Domain IV, binds dsDNA" evidence="8">
    <location>
        <begin position="357"/>
        <end position="476"/>
    </location>
</feature>
<dbReference type="Pfam" id="PF11638">
    <property type="entry name" value="DnaA_N"/>
    <property type="match status" value="1"/>
</dbReference>
<protein>
    <recommendedName>
        <fullName evidence="8 9">Chromosomal replication initiator protein DnaA</fullName>
    </recommendedName>
</protein>
<feature type="binding site" evidence="8">
    <location>
        <position position="184"/>
    </location>
    <ligand>
        <name>ATP</name>
        <dbReference type="ChEBI" id="CHEBI:30616"/>
    </ligand>
</feature>
<dbReference type="RefSeq" id="WP_016802617.1">
    <property type="nucleotide sequence ID" value="NZ_BKCQ01000030.1"/>
</dbReference>
<comment type="subunit">
    <text evidence="8">Oligomerizes as a right-handed, spiral filament on DNA at oriC.</text>
</comment>
<dbReference type="Pfam" id="PF08299">
    <property type="entry name" value="Bac_DnaA_C"/>
    <property type="match status" value="1"/>
</dbReference>
<dbReference type="InterPro" id="IPR013317">
    <property type="entry name" value="DnaA_dom"/>
</dbReference>
<evidence type="ECO:0000313" key="15">
    <source>
        <dbReference type="EMBL" id="MBK1446542.1"/>
    </source>
</evidence>
<dbReference type="InterPro" id="IPR018312">
    <property type="entry name" value="Chromosome_initiator_DnaA_CS"/>
</dbReference>
<feature type="compositionally biased region" description="Low complexity" evidence="12">
    <location>
        <begin position="88"/>
        <end position="102"/>
    </location>
</feature>
<comment type="subcellular location">
    <subcellularLocation>
        <location evidence="8">Cytoplasm</location>
    </subcellularLocation>
</comment>
<organism evidence="15 16">
    <name type="scientific">Acinetobacter pittii</name>
    <name type="common">Acinetobacter genomosp. 3</name>
    <dbReference type="NCBI Taxonomy" id="48296"/>
    <lineage>
        <taxon>Bacteria</taxon>
        <taxon>Pseudomonadati</taxon>
        <taxon>Pseudomonadota</taxon>
        <taxon>Gammaproteobacteria</taxon>
        <taxon>Moraxellales</taxon>
        <taxon>Moraxellaceae</taxon>
        <taxon>Acinetobacter</taxon>
        <taxon>Acinetobacter calcoaceticus/baumannii complex</taxon>
    </lineage>
</organism>
<dbReference type="Gene3D" id="3.30.300.180">
    <property type="match status" value="1"/>
</dbReference>
<dbReference type="InterPro" id="IPR013159">
    <property type="entry name" value="DnaA_C"/>
</dbReference>
<dbReference type="PANTHER" id="PTHR30050:SF2">
    <property type="entry name" value="CHROMOSOMAL REPLICATION INITIATOR PROTEIN DNAA"/>
    <property type="match status" value="1"/>
</dbReference>
<feature type="compositionally biased region" description="Low complexity" evidence="12">
    <location>
        <begin position="112"/>
        <end position="133"/>
    </location>
</feature>
<dbReference type="GO" id="GO:0006270">
    <property type="term" value="P:DNA replication initiation"/>
    <property type="evidence" value="ECO:0007669"/>
    <property type="project" value="UniProtKB-UniRule"/>
</dbReference>
<gene>
    <name evidence="8 15" type="primary">dnaA</name>
    <name evidence="15" type="ORF">JDA50_19285</name>
</gene>
<keyword evidence="5 8" id="KW-0067">ATP-binding</keyword>
<dbReference type="NCBIfam" id="TIGR00362">
    <property type="entry name" value="DnaA"/>
    <property type="match status" value="1"/>
</dbReference>
<evidence type="ECO:0000259" key="13">
    <source>
        <dbReference type="SMART" id="SM00382"/>
    </source>
</evidence>
<dbReference type="InterPro" id="IPR020591">
    <property type="entry name" value="Chromosome_initiator_DnaA-like"/>
</dbReference>
<comment type="function">
    <text evidence="8 10">Plays an essential role in the initiation and regulation of chromosomal replication. ATP-DnaA binds to the origin of replication (oriC) to initiate formation of the DNA replication initiation complex once per cell cycle. Binds the DnaA box (a 9 base pair repeat at the origin) and separates the double-stranded (ds)DNA. Forms a right-handed helical filament on oriC DNA; dsDNA binds to the exterior of the filament while single-stranded (ss)DNA is stabiized in the filament's interior. The ATP-DnaA-oriC complex binds and stabilizes one strand of the AT-rich DNA unwinding element (DUE), permitting loading of DNA polymerase. After initiation quickly degrades to an ADP-DnaA complex that is not apt for DNA replication. Binds acidic phospholipids.</text>
</comment>
<dbReference type="PRINTS" id="PR00051">
    <property type="entry name" value="DNAA"/>
</dbReference>
<evidence type="ECO:0000313" key="16">
    <source>
        <dbReference type="Proteomes" id="UP000660083"/>
    </source>
</evidence>